<dbReference type="OrthoDB" id="9799230at2"/>
<reference evidence="1 2" key="1">
    <citation type="submission" date="2019-02" db="EMBL/GenBank/DDBJ databases">
        <title>Deep-cultivation of Planctomycetes and their phenomic and genomic characterization uncovers novel biology.</title>
        <authorList>
            <person name="Wiegand S."/>
            <person name="Jogler M."/>
            <person name="Boedeker C."/>
            <person name="Pinto D."/>
            <person name="Vollmers J."/>
            <person name="Rivas-Marin E."/>
            <person name="Kohn T."/>
            <person name="Peeters S.H."/>
            <person name="Heuer A."/>
            <person name="Rast P."/>
            <person name="Oberbeckmann S."/>
            <person name="Bunk B."/>
            <person name="Jeske O."/>
            <person name="Meyerdierks A."/>
            <person name="Storesund J.E."/>
            <person name="Kallscheuer N."/>
            <person name="Luecker S."/>
            <person name="Lage O.M."/>
            <person name="Pohl T."/>
            <person name="Merkel B.J."/>
            <person name="Hornburger P."/>
            <person name="Mueller R.-W."/>
            <person name="Bruemmer F."/>
            <person name="Labrenz M."/>
            <person name="Spormann A.M."/>
            <person name="Op den Camp H."/>
            <person name="Overmann J."/>
            <person name="Amann R."/>
            <person name="Jetten M.S.M."/>
            <person name="Mascher T."/>
            <person name="Medema M.H."/>
            <person name="Devos D.P."/>
            <person name="Kaster A.-K."/>
            <person name="Ovreas L."/>
            <person name="Rohde M."/>
            <person name="Galperin M.Y."/>
            <person name="Jogler C."/>
        </authorList>
    </citation>
    <scope>NUCLEOTIDE SEQUENCE [LARGE SCALE GENOMIC DNA]</scope>
    <source>
        <strain evidence="1 2">FF011L</strain>
    </source>
</reference>
<proteinExistence type="predicted"/>
<gene>
    <name evidence="1" type="ORF">FF011L_50970</name>
</gene>
<organism evidence="1 2">
    <name type="scientific">Roseimaritima multifibrata</name>
    <dbReference type="NCBI Taxonomy" id="1930274"/>
    <lineage>
        <taxon>Bacteria</taxon>
        <taxon>Pseudomonadati</taxon>
        <taxon>Planctomycetota</taxon>
        <taxon>Planctomycetia</taxon>
        <taxon>Pirellulales</taxon>
        <taxon>Pirellulaceae</taxon>
        <taxon>Roseimaritima</taxon>
    </lineage>
</organism>
<protein>
    <submittedName>
        <fullName evidence="1">NHL repeat protein</fullName>
    </submittedName>
</protein>
<dbReference type="PANTHER" id="PTHR46388">
    <property type="entry name" value="NHL REPEAT-CONTAINING PROTEIN 2"/>
    <property type="match status" value="1"/>
</dbReference>
<dbReference type="EMBL" id="CP036262">
    <property type="protein sequence ID" value="QDS96289.1"/>
    <property type="molecule type" value="Genomic_DNA"/>
</dbReference>
<dbReference type="KEGG" id="rml:FF011L_50970"/>
<dbReference type="AlphaFoldDB" id="A0A517MN29"/>
<dbReference type="RefSeq" id="WP_145354457.1">
    <property type="nucleotide sequence ID" value="NZ_CP036262.1"/>
</dbReference>
<dbReference type="Proteomes" id="UP000320672">
    <property type="component" value="Chromosome"/>
</dbReference>
<evidence type="ECO:0000313" key="1">
    <source>
        <dbReference type="EMBL" id="QDS96289.1"/>
    </source>
</evidence>
<dbReference type="SUPFAM" id="SSF101898">
    <property type="entry name" value="NHL repeat"/>
    <property type="match status" value="1"/>
</dbReference>
<keyword evidence="2" id="KW-1185">Reference proteome</keyword>
<dbReference type="PANTHER" id="PTHR46388:SF2">
    <property type="entry name" value="NHL REPEAT-CONTAINING PROTEIN 2"/>
    <property type="match status" value="1"/>
</dbReference>
<dbReference type="Gene3D" id="2.120.10.30">
    <property type="entry name" value="TolB, C-terminal domain"/>
    <property type="match status" value="3"/>
</dbReference>
<accession>A0A517MN29</accession>
<sequence length="344" mass="36874">MLNMHGRFLVAGILAVSFSSVLQGSDVEVVVGLTDPNPGKAEPGELNTPFAVEFDASGAMIIPEYNGGRLMKWSASEGVTVLAGNEELGYANGTGKDARFNKLHNVAIGPDGLVYLSDHLNHAIRLYDPKTKMVSSFAGNGKLGFDGEQGTIQTARFERPICVSFDADGQQMLVADINNRRIRQIDLASGAVKTVAGNGKRGVPQDGQLATEQPFVDPRAAAFAPDGSWYLVERSGHALRHVKDGRVTTVAGTGKGGHRDGPALEAQFKGPKHLQVIEDGRVVIADDENNLIRIYDPQTATVSTVDTAPYVLSRPHGVKVVAGTLYIADSFHHRVLKMPLPSRE</sequence>
<dbReference type="InterPro" id="IPR011042">
    <property type="entry name" value="6-blade_b-propeller_TolB-like"/>
</dbReference>
<name>A0A517MN29_9BACT</name>
<evidence type="ECO:0000313" key="2">
    <source>
        <dbReference type="Proteomes" id="UP000320672"/>
    </source>
</evidence>